<dbReference type="NCBIfam" id="NF038134">
    <property type="entry name" value="choice_anch_M"/>
    <property type="match status" value="1"/>
</dbReference>
<evidence type="ECO:0000313" key="3">
    <source>
        <dbReference type="Proteomes" id="UP000791080"/>
    </source>
</evidence>
<comment type="caution">
    <text evidence="2">The sequence shown here is derived from an EMBL/GenBank/DDBJ whole genome shotgun (WGS) entry which is preliminary data.</text>
</comment>
<keyword evidence="1" id="KW-0732">Signal</keyword>
<sequence length="208" mass="21547">MHVRNRVGVGAVAVAAAALLAGATPAYAQTTLSEGHVDVIDVHLHGDHFHVHVHAEDLGQSFEPSEVVFEVNDNAAGTITAESAFVGAPVGSAAWVLPAEATDGVLFAGFSAHDLAPGDTDDDQVHVALTGVSGPGDIGLWDADDLSVVFNSFDGLDSEDVLTLGPDAHYHPAWVFTDAGQYFLTFEVSALVDGATITDEATLEFVVG</sequence>
<dbReference type="NCBIfam" id="TIGR03769">
    <property type="entry name" value="P_ac_wall_RPT"/>
    <property type="match status" value="1"/>
</dbReference>
<organism evidence="2 3">
    <name type="scientific">Actinoalloteichus caeruleus DSM 43889</name>
    <dbReference type="NCBI Taxonomy" id="1120930"/>
    <lineage>
        <taxon>Bacteria</taxon>
        <taxon>Bacillati</taxon>
        <taxon>Actinomycetota</taxon>
        <taxon>Actinomycetes</taxon>
        <taxon>Pseudonocardiales</taxon>
        <taxon>Pseudonocardiaceae</taxon>
        <taxon>Actinoalloteichus</taxon>
        <taxon>Actinoalloteichus cyanogriseus</taxon>
    </lineage>
</organism>
<proteinExistence type="predicted"/>
<reference evidence="2 3" key="1">
    <citation type="submission" date="2022-06" db="EMBL/GenBank/DDBJ databases">
        <title>Genomic Encyclopedia of Type Strains, Phase I: the one thousand microbial genomes (KMG-I) project.</title>
        <authorList>
            <person name="Kyrpides N."/>
        </authorList>
    </citation>
    <scope>NUCLEOTIDE SEQUENCE [LARGE SCALE GENOMIC DNA]</scope>
    <source>
        <strain evidence="2 3">DSM 43889</strain>
    </source>
</reference>
<evidence type="ECO:0000313" key="2">
    <source>
        <dbReference type="EMBL" id="MCP2331190.1"/>
    </source>
</evidence>
<dbReference type="RefSeq" id="WP_081893638.1">
    <property type="nucleotide sequence ID" value="NZ_AUBJ02000001.1"/>
</dbReference>
<dbReference type="EMBL" id="AUBJ02000001">
    <property type="protein sequence ID" value="MCP2331190.1"/>
    <property type="molecule type" value="Genomic_DNA"/>
</dbReference>
<keyword evidence="3" id="KW-1185">Reference proteome</keyword>
<protein>
    <submittedName>
        <fullName evidence="2">Surface-anchored protein</fullName>
    </submittedName>
</protein>
<dbReference type="Proteomes" id="UP000791080">
    <property type="component" value="Unassembled WGS sequence"/>
</dbReference>
<name>A0ABT1JFB8_ACTCY</name>
<feature type="signal peptide" evidence="1">
    <location>
        <begin position="1"/>
        <end position="28"/>
    </location>
</feature>
<evidence type="ECO:0000256" key="1">
    <source>
        <dbReference type="SAM" id="SignalP"/>
    </source>
</evidence>
<gene>
    <name evidence="2" type="ORF">G443_001460</name>
</gene>
<feature type="chain" id="PRO_5045408288" evidence="1">
    <location>
        <begin position="29"/>
        <end position="208"/>
    </location>
</feature>
<dbReference type="InterPro" id="IPR022435">
    <property type="entry name" value="Surface-anchored_actinobac"/>
</dbReference>
<accession>A0ABT1JFB8</accession>